<feature type="compositionally biased region" description="Low complexity" evidence="5">
    <location>
        <begin position="416"/>
        <end position="426"/>
    </location>
</feature>
<feature type="compositionally biased region" description="Polar residues" evidence="5">
    <location>
        <begin position="536"/>
        <end position="546"/>
    </location>
</feature>
<feature type="region of interest" description="Disordered" evidence="5">
    <location>
        <begin position="186"/>
        <end position="233"/>
    </location>
</feature>
<dbReference type="GO" id="GO:0006357">
    <property type="term" value="P:regulation of transcription by RNA polymerase II"/>
    <property type="evidence" value="ECO:0007669"/>
    <property type="project" value="TreeGrafter"/>
</dbReference>
<sequence>MSNNNHPHGHLSQAAQNPSWNPLQIPSYIPRQPQLAHMSNERPLVRSPLAWHASAQPPPPPPPDAIYNFMSANHKNLDHHHQMNPLLAPPYTGTLPFDSMDLSLQSSRSAAPALSKTGQQQQQQQSQQQQQQQQSSHLHAPHNYPTIHNLTTNTPAGAQQGHLPGMPASASPASAASKYLNANGAADCESLLPPPPSTPPNNNNHNNNNNSSSSVNTNSSSSNNNVPPSHYMQNRDENFKLTQLKSMQKNTELSSKECSYAAGAAGKLAAHSMQQQQQQHAKKPSPLRNYHQQQQQQQPYNMTPPKYNGPQTPPTPQSPLDYNQLHLHHQLHASVGSYAPHQPQQQQQHQQLMQQEQQQQQQQHQQHLHYAPPPPTHHNQHLAPPPPPPSHMTSAQFQQQQQQQLRQHQPPPPPQQQQQRQTSPQQTHTAQMHSRNTQLTNLDMLSKHKPDEEQPQSTHEEPQPIITDLSTSAAYRSTNAEDKQLVEAPESPYMTTSNEESLESNSNSSNSRKRRKRKASQVMRLTPSDNVKRQRTPSPLSNSCSPKHSPKNGEFQPFAARKEQQQQPQPQQQPQQEHEHELPQENGRAATPTISAAATENSNSSTLYNDTTTDNPKTKKQRQALLQRNLTEQQHLQCQQIADEQLPAATNASNEPTLPPPSPQSNSSSSSSSSSSAATHSSHASEPPSGKVEQQEQQQQQQVDNNKAITDTPASPALVEQGDIDARPAVSVHDDEDETASPADKQSPLPAATAPKITAPTAAATAADAVDAATVDPCHFNEVEDKLEKMFAGIEDEPAEQAADTARAEHDLSAHLLLDNEKAVEQTKAAAASTPPAPSTPPMAPTPEVRPIATKAAMKSTLPSPIHSPTPTAAAETPIKLQQSPIPTVAPASAIVASTAASAKVVPRTPPTRCLPPRRLSMGMDPSLLRFTIEDQQKAKKTPQRKRQPPPPPTEVEIVQLDSDDDKPSTSAAAAAALAARKLSETAAAAAAVAASVAVKTQPSSKANTKKPKNKKNAPKGKKPAGKNGAKQNGNKKGGAGGARKNFSTDEDSTPAPNGVAAPPDLRFKSPFILIKPDGTISIKNTHSAEDVNEKQTKKKQTKAPHERKNLRGMHSSTLSNRYDADTTDSSWICVFCKCGPHKLGLGDLFGPYLVSIDCEEYRTAVQVPAGSNDIDGLFVSKRKRADMVKLQERNLPVVPATLANIMQAPKITMHKRKRKQTHDSVYSCSDDPNESQCSSQDPLDCSHETKFVETFRGMSKTSEHGYEIWMHEDCAVWANDIQLIGAHVNGLDAAVWDSTRYQCVHCAQSGANVCCFQRACKAAAHVPCARVASWSLSEQDRKVYCQLHAPQKAKEETAPIAGAVATATTTMSAISVEQTAVPPPVFNINSLP</sequence>
<keyword evidence="4" id="KW-0862">Zinc</keyword>
<dbReference type="InterPro" id="IPR052440">
    <property type="entry name" value="Trans_Reg/Chrom_Remod"/>
</dbReference>
<feature type="region of interest" description="Disordered" evidence="5">
    <location>
        <begin position="936"/>
        <end position="972"/>
    </location>
</feature>
<feature type="compositionally biased region" description="Low complexity" evidence="5">
    <location>
        <begin position="200"/>
        <end position="230"/>
    </location>
</feature>
<dbReference type="Proteomes" id="UP000001070">
    <property type="component" value="Unassembled WGS sequence"/>
</dbReference>
<feature type="region of interest" description="Disordered" evidence="5">
    <location>
        <begin position="1086"/>
        <end position="1118"/>
    </location>
</feature>
<evidence type="ECO:0000256" key="2">
    <source>
        <dbReference type="ARBA" id="ARBA00022723"/>
    </source>
</evidence>
<evidence type="ECO:0000256" key="4">
    <source>
        <dbReference type="ARBA" id="ARBA00022833"/>
    </source>
</evidence>
<dbReference type="InParanoid" id="B4J9G8"/>
<gene>
    <name evidence="7" type="primary">Dgri\GH21445</name>
    <name evidence="7" type="ORF">Dgri_GH21445</name>
</gene>
<feature type="region of interest" description="Disordered" evidence="5">
    <location>
        <begin position="644"/>
        <end position="769"/>
    </location>
</feature>
<evidence type="ECO:0000313" key="7">
    <source>
        <dbReference type="EMBL" id="EDW01449.1"/>
    </source>
</evidence>
<feature type="region of interest" description="Disordered" evidence="5">
    <location>
        <begin position="1"/>
        <end position="27"/>
    </location>
</feature>
<keyword evidence="1" id="KW-0597">Phosphoprotein</keyword>
<feature type="region of interest" description="Disordered" evidence="5">
    <location>
        <begin position="269"/>
        <end position="322"/>
    </location>
</feature>
<evidence type="ECO:0000259" key="6">
    <source>
        <dbReference type="PROSITE" id="PS51805"/>
    </source>
</evidence>
<accession>B4J9G8</accession>
<feature type="region of interest" description="Disordered" evidence="5">
    <location>
        <begin position="476"/>
        <end position="622"/>
    </location>
</feature>
<dbReference type="FunCoup" id="B4J9G8">
    <property type="interactions" value="248"/>
</dbReference>
<dbReference type="PhylomeDB" id="B4J9G8"/>
<dbReference type="HOGENOM" id="CLU_259871_0_0_1"/>
<feature type="compositionally biased region" description="Low complexity" evidence="5">
    <location>
        <begin position="748"/>
        <end position="769"/>
    </location>
</feature>
<feature type="compositionally biased region" description="Low complexity" evidence="5">
    <location>
        <begin position="119"/>
        <end position="136"/>
    </location>
</feature>
<dbReference type="STRING" id="7222.B4J9G8"/>
<feature type="compositionally biased region" description="Polar residues" evidence="5">
    <location>
        <begin position="13"/>
        <end position="24"/>
    </location>
</feature>
<feature type="compositionally biased region" description="Polar residues" evidence="5">
    <location>
        <begin position="703"/>
        <end position="713"/>
    </location>
</feature>
<dbReference type="PROSITE" id="PS51805">
    <property type="entry name" value="EPHD"/>
    <property type="match status" value="1"/>
</dbReference>
<dbReference type="KEGG" id="dgr:6561032"/>
<proteinExistence type="predicted"/>
<protein>
    <submittedName>
        <fullName evidence="7">GH21445</fullName>
    </submittedName>
</protein>
<feature type="compositionally biased region" description="Low complexity" evidence="5">
    <location>
        <begin position="269"/>
        <end position="279"/>
    </location>
</feature>
<feature type="region of interest" description="Disordered" evidence="5">
    <location>
        <begin position="794"/>
        <end position="880"/>
    </location>
</feature>
<dbReference type="EMBL" id="CH916367">
    <property type="protein sequence ID" value="EDW01449.1"/>
    <property type="molecule type" value="Genomic_DNA"/>
</dbReference>
<dbReference type="PANTHER" id="PTHR14955:SF4">
    <property type="entry name" value="PHD-TYPE DOMAIN-CONTAINING PROTEIN"/>
    <property type="match status" value="1"/>
</dbReference>
<feature type="compositionally biased region" description="Low complexity" evidence="5">
    <location>
        <begin position="1026"/>
        <end position="1035"/>
    </location>
</feature>
<dbReference type="GO" id="GO:0008270">
    <property type="term" value="F:zinc ion binding"/>
    <property type="evidence" value="ECO:0007669"/>
    <property type="project" value="UniProtKB-KW"/>
</dbReference>
<feature type="region of interest" description="Disordered" evidence="5">
    <location>
        <begin position="339"/>
        <end position="436"/>
    </location>
</feature>
<feature type="compositionally biased region" description="Low complexity" evidence="5">
    <location>
        <begin position="341"/>
        <end position="369"/>
    </location>
</feature>
<feature type="domain" description="PHD-type" evidence="6">
    <location>
        <begin position="1240"/>
        <end position="1350"/>
    </location>
</feature>
<keyword evidence="8" id="KW-1185">Reference proteome</keyword>
<dbReference type="FunFam" id="3.30.40.10:FF:000719">
    <property type="entry name" value="Uncharacterized protein, isoform C"/>
    <property type="match status" value="1"/>
</dbReference>
<dbReference type="InterPro" id="IPR034732">
    <property type="entry name" value="EPHD"/>
</dbReference>
<feature type="compositionally biased region" description="Basic and acidic residues" evidence="5">
    <location>
        <begin position="1087"/>
        <end position="1096"/>
    </location>
</feature>
<feature type="compositionally biased region" description="Polar residues" evidence="5">
    <location>
        <begin position="427"/>
        <end position="436"/>
    </location>
</feature>
<feature type="compositionally biased region" description="Low complexity" evidence="5">
    <location>
        <begin position="497"/>
        <end position="510"/>
    </location>
</feature>
<dbReference type="Gene3D" id="3.30.40.10">
    <property type="entry name" value="Zinc/RING finger domain, C3HC4 (zinc finger)"/>
    <property type="match status" value="1"/>
</dbReference>
<evidence type="ECO:0000256" key="3">
    <source>
        <dbReference type="ARBA" id="ARBA00022771"/>
    </source>
</evidence>
<feature type="compositionally biased region" description="Basic and acidic residues" evidence="5">
    <location>
        <begin position="806"/>
        <end position="825"/>
    </location>
</feature>
<keyword evidence="3" id="KW-0863">Zinc-finger</keyword>
<dbReference type="Pfam" id="PF13771">
    <property type="entry name" value="zf-HC5HC2H"/>
    <property type="match status" value="1"/>
</dbReference>
<feature type="compositionally biased region" description="Low complexity" evidence="5">
    <location>
        <begin position="396"/>
        <end position="408"/>
    </location>
</feature>
<evidence type="ECO:0000256" key="5">
    <source>
        <dbReference type="SAM" id="MobiDB-lite"/>
    </source>
</evidence>
<feature type="compositionally biased region" description="Polar residues" evidence="5">
    <location>
        <begin position="861"/>
        <end position="871"/>
    </location>
</feature>
<evidence type="ECO:0000256" key="1">
    <source>
        <dbReference type="ARBA" id="ARBA00022553"/>
    </source>
</evidence>
<organism evidence="8">
    <name type="scientific">Drosophila grimshawi</name>
    <name type="common">Hawaiian fruit fly</name>
    <name type="synonym">Idiomyia grimshawi</name>
    <dbReference type="NCBI Taxonomy" id="7222"/>
    <lineage>
        <taxon>Eukaryota</taxon>
        <taxon>Metazoa</taxon>
        <taxon>Ecdysozoa</taxon>
        <taxon>Arthropoda</taxon>
        <taxon>Hexapoda</taxon>
        <taxon>Insecta</taxon>
        <taxon>Pterygota</taxon>
        <taxon>Neoptera</taxon>
        <taxon>Endopterygota</taxon>
        <taxon>Diptera</taxon>
        <taxon>Brachycera</taxon>
        <taxon>Muscomorpha</taxon>
        <taxon>Ephydroidea</taxon>
        <taxon>Drosophilidae</taxon>
        <taxon>Drosophila</taxon>
        <taxon>Hawaiian Drosophila</taxon>
    </lineage>
</organism>
<feature type="compositionally biased region" description="Basic residues" evidence="5">
    <location>
        <begin position="939"/>
        <end position="948"/>
    </location>
</feature>
<feature type="compositionally biased region" description="Low complexity" evidence="5">
    <location>
        <begin position="664"/>
        <end position="702"/>
    </location>
</feature>
<dbReference type="OMA" id="DRKVYCQ"/>
<reference evidence="7 8" key="1">
    <citation type="journal article" date="2007" name="Nature">
        <title>Evolution of genes and genomes on the Drosophila phylogeny.</title>
        <authorList>
            <consortium name="Drosophila 12 Genomes Consortium"/>
            <person name="Clark A.G."/>
            <person name="Eisen M.B."/>
            <person name="Smith D.R."/>
            <person name="Bergman C.M."/>
            <person name="Oliver B."/>
            <person name="Markow T.A."/>
            <person name="Kaufman T.C."/>
            <person name="Kellis M."/>
            <person name="Gelbart W."/>
            <person name="Iyer V.N."/>
            <person name="Pollard D.A."/>
            <person name="Sackton T.B."/>
            <person name="Larracuente A.M."/>
            <person name="Singh N.D."/>
            <person name="Abad J.P."/>
            <person name="Abt D.N."/>
            <person name="Adryan B."/>
            <person name="Aguade M."/>
            <person name="Akashi H."/>
            <person name="Anderson W.W."/>
            <person name="Aquadro C.F."/>
            <person name="Ardell D.H."/>
            <person name="Arguello R."/>
            <person name="Artieri C.G."/>
            <person name="Barbash D.A."/>
            <person name="Barker D."/>
            <person name="Barsanti P."/>
            <person name="Batterham P."/>
            <person name="Batzoglou S."/>
            <person name="Begun D."/>
            <person name="Bhutkar A."/>
            <person name="Blanco E."/>
            <person name="Bosak S.A."/>
            <person name="Bradley R.K."/>
            <person name="Brand A.D."/>
            <person name="Brent M.R."/>
            <person name="Brooks A.N."/>
            <person name="Brown R.H."/>
            <person name="Butlin R.K."/>
            <person name="Caggese C."/>
            <person name="Calvi B.R."/>
            <person name="Bernardo de Carvalho A."/>
            <person name="Caspi A."/>
            <person name="Castrezana S."/>
            <person name="Celniker S.E."/>
            <person name="Chang J.L."/>
            <person name="Chapple C."/>
            <person name="Chatterji S."/>
            <person name="Chinwalla A."/>
            <person name="Civetta A."/>
            <person name="Clifton S.W."/>
            <person name="Comeron J.M."/>
            <person name="Costello J.C."/>
            <person name="Coyne J.A."/>
            <person name="Daub J."/>
            <person name="David R.G."/>
            <person name="Delcher A.L."/>
            <person name="Delehaunty K."/>
            <person name="Do C.B."/>
            <person name="Ebling H."/>
            <person name="Edwards K."/>
            <person name="Eickbush T."/>
            <person name="Evans J.D."/>
            <person name="Filipski A."/>
            <person name="Findeiss S."/>
            <person name="Freyhult E."/>
            <person name="Fulton L."/>
            <person name="Fulton R."/>
            <person name="Garcia A.C."/>
            <person name="Gardiner A."/>
            <person name="Garfield D.A."/>
            <person name="Garvin B.E."/>
            <person name="Gibson G."/>
            <person name="Gilbert D."/>
            <person name="Gnerre S."/>
            <person name="Godfrey J."/>
            <person name="Good R."/>
            <person name="Gotea V."/>
            <person name="Gravely B."/>
            <person name="Greenberg A.J."/>
            <person name="Griffiths-Jones S."/>
            <person name="Gross S."/>
            <person name="Guigo R."/>
            <person name="Gustafson E.A."/>
            <person name="Haerty W."/>
            <person name="Hahn M.W."/>
            <person name="Halligan D.L."/>
            <person name="Halpern A.L."/>
            <person name="Halter G.M."/>
            <person name="Han M.V."/>
            <person name="Heger A."/>
            <person name="Hillier L."/>
            <person name="Hinrichs A.S."/>
            <person name="Holmes I."/>
            <person name="Hoskins R.A."/>
            <person name="Hubisz M.J."/>
            <person name="Hultmark D."/>
            <person name="Huntley M.A."/>
            <person name="Jaffe D.B."/>
            <person name="Jagadeeshan S."/>
            <person name="Jeck W.R."/>
            <person name="Johnson J."/>
            <person name="Jones C.D."/>
            <person name="Jordan W.C."/>
            <person name="Karpen G.H."/>
            <person name="Kataoka E."/>
            <person name="Keightley P.D."/>
            <person name="Kheradpour P."/>
            <person name="Kirkness E.F."/>
            <person name="Koerich L.B."/>
            <person name="Kristiansen K."/>
            <person name="Kudrna D."/>
            <person name="Kulathinal R.J."/>
            <person name="Kumar S."/>
            <person name="Kwok R."/>
            <person name="Lander E."/>
            <person name="Langley C.H."/>
            <person name="Lapoint R."/>
            <person name="Lazzaro B.P."/>
            <person name="Lee S.J."/>
            <person name="Levesque L."/>
            <person name="Li R."/>
            <person name="Lin C.F."/>
            <person name="Lin M.F."/>
            <person name="Lindblad-Toh K."/>
            <person name="Llopart A."/>
            <person name="Long M."/>
            <person name="Low L."/>
            <person name="Lozovsky E."/>
            <person name="Lu J."/>
            <person name="Luo M."/>
            <person name="Machado C.A."/>
            <person name="Makalowski W."/>
            <person name="Marzo M."/>
            <person name="Matsuda M."/>
            <person name="Matzkin L."/>
            <person name="McAllister B."/>
            <person name="McBride C.S."/>
            <person name="McKernan B."/>
            <person name="McKernan K."/>
            <person name="Mendez-Lago M."/>
            <person name="Minx P."/>
            <person name="Mollenhauer M.U."/>
            <person name="Montooth K."/>
            <person name="Mount S.M."/>
            <person name="Mu X."/>
            <person name="Myers E."/>
            <person name="Negre B."/>
            <person name="Newfeld S."/>
            <person name="Nielsen R."/>
            <person name="Noor M.A."/>
            <person name="O'Grady P."/>
            <person name="Pachter L."/>
            <person name="Papaceit M."/>
            <person name="Parisi M.J."/>
            <person name="Parisi M."/>
            <person name="Parts L."/>
            <person name="Pedersen J.S."/>
            <person name="Pesole G."/>
            <person name="Phillippy A.M."/>
            <person name="Ponting C.P."/>
            <person name="Pop M."/>
            <person name="Porcelli D."/>
            <person name="Powell J.R."/>
            <person name="Prohaska S."/>
            <person name="Pruitt K."/>
            <person name="Puig M."/>
            <person name="Quesneville H."/>
            <person name="Ram K.R."/>
            <person name="Rand D."/>
            <person name="Rasmussen M.D."/>
            <person name="Reed L.K."/>
            <person name="Reenan R."/>
            <person name="Reily A."/>
            <person name="Remington K.A."/>
            <person name="Rieger T.T."/>
            <person name="Ritchie M.G."/>
            <person name="Robin C."/>
            <person name="Rogers Y.H."/>
            <person name="Rohde C."/>
            <person name="Rozas J."/>
            <person name="Rubenfield M.J."/>
            <person name="Ruiz A."/>
            <person name="Russo S."/>
            <person name="Salzberg S.L."/>
            <person name="Sanchez-Gracia A."/>
            <person name="Saranga D.J."/>
            <person name="Sato H."/>
            <person name="Schaeffer S.W."/>
            <person name="Schatz M.C."/>
            <person name="Schlenke T."/>
            <person name="Schwartz R."/>
            <person name="Segarra C."/>
            <person name="Singh R.S."/>
            <person name="Sirot L."/>
            <person name="Sirota M."/>
            <person name="Sisneros N.B."/>
            <person name="Smith C.D."/>
            <person name="Smith T.F."/>
            <person name="Spieth J."/>
            <person name="Stage D.E."/>
            <person name="Stark A."/>
            <person name="Stephan W."/>
            <person name="Strausberg R.L."/>
            <person name="Strempel S."/>
            <person name="Sturgill D."/>
            <person name="Sutton G."/>
            <person name="Sutton G.G."/>
            <person name="Tao W."/>
            <person name="Teichmann S."/>
            <person name="Tobari Y.N."/>
            <person name="Tomimura Y."/>
            <person name="Tsolas J.M."/>
            <person name="Valente V.L."/>
            <person name="Venter E."/>
            <person name="Venter J.C."/>
            <person name="Vicario S."/>
            <person name="Vieira F.G."/>
            <person name="Vilella A.J."/>
            <person name="Villasante A."/>
            <person name="Walenz B."/>
            <person name="Wang J."/>
            <person name="Wasserman M."/>
            <person name="Watts T."/>
            <person name="Wilson D."/>
            <person name="Wilson R.K."/>
            <person name="Wing R.A."/>
            <person name="Wolfner M.F."/>
            <person name="Wong A."/>
            <person name="Wong G.K."/>
            <person name="Wu C.I."/>
            <person name="Wu G."/>
            <person name="Yamamoto D."/>
            <person name="Yang H.P."/>
            <person name="Yang S.P."/>
            <person name="Yorke J.A."/>
            <person name="Yoshida K."/>
            <person name="Zdobnov E."/>
            <person name="Zhang P."/>
            <person name="Zhang Y."/>
            <person name="Zimin A.V."/>
            <person name="Baldwin J."/>
            <person name="Abdouelleil A."/>
            <person name="Abdulkadir J."/>
            <person name="Abebe A."/>
            <person name="Abera B."/>
            <person name="Abreu J."/>
            <person name="Acer S.C."/>
            <person name="Aftuck L."/>
            <person name="Alexander A."/>
            <person name="An P."/>
            <person name="Anderson E."/>
            <person name="Anderson S."/>
            <person name="Arachi H."/>
            <person name="Azer M."/>
            <person name="Bachantsang P."/>
            <person name="Barry A."/>
            <person name="Bayul T."/>
            <person name="Berlin A."/>
            <person name="Bessette D."/>
            <person name="Bloom T."/>
            <person name="Blye J."/>
            <person name="Boguslavskiy L."/>
            <person name="Bonnet C."/>
            <person name="Boukhgalter B."/>
            <person name="Bourzgui I."/>
            <person name="Brown A."/>
            <person name="Cahill P."/>
            <person name="Channer S."/>
            <person name="Cheshatsang Y."/>
            <person name="Chuda L."/>
            <person name="Citroen M."/>
            <person name="Collymore A."/>
            <person name="Cooke P."/>
            <person name="Costello M."/>
            <person name="D'Aco K."/>
            <person name="Daza R."/>
            <person name="De Haan G."/>
            <person name="DeGray S."/>
            <person name="DeMaso C."/>
            <person name="Dhargay N."/>
            <person name="Dooley K."/>
            <person name="Dooley E."/>
            <person name="Doricent M."/>
            <person name="Dorje P."/>
            <person name="Dorjee K."/>
            <person name="Dupes A."/>
            <person name="Elong R."/>
            <person name="Falk J."/>
            <person name="Farina A."/>
            <person name="Faro S."/>
            <person name="Ferguson D."/>
            <person name="Fisher S."/>
            <person name="Foley C.D."/>
            <person name="Franke A."/>
            <person name="Friedrich D."/>
            <person name="Gadbois L."/>
            <person name="Gearin G."/>
            <person name="Gearin C.R."/>
            <person name="Giannoukos G."/>
            <person name="Goode T."/>
            <person name="Graham J."/>
            <person name="Grandbois E."/>
            <person name="Grewal S."/>
            <person name="Gyaltsen K."/>
            <person name="Hafez N."/>
            <person name="Hagos B."/>
            <person name="Hall J."/>
            <person name="Henson C."/>
            <person name="Hollinger A."/>
            <person name="Honan T."/>
            <person name="Huard M.D."/>
            <person name="Hughes L."/>
            <person name="Hurhula B."/>
            <person name="Husby M.E."/>
            <person name="Kamat A."/>
            <person name="Kanga B."/>
            <person name="Kashin S."/>
            <person name="Khazanovich D."/>
            <person name="Kisner P."/>
            <person name="Lance K."/>
            <person name="Lara M."/>
            <person name="Lee W."/>
            <person name="Lennon N."/>
            <person name="Letendre F."/>
            <person name="LeVine R."/>
            <person name="Lipovsky A."/>
            <person name="Liu X."/>
            <person name="Liu J."/>
            <person name="Liu S."/>
            <person name="Lokyitsang T."/>
            <person name="Lokyitsang Y."/>
            <person name="Lubonja R."/>
            <person name="Lui A."/>
            <person name="MacDonald P."/>
            <person name="Magnisalis V."/>
            <person name="Maru K."/>
            <person name="Matthews C."/>
            <person name="McCusker W."/>
            <person name="McDonough S."/>
            <person name="Mehta T."/>
            <person name="Meldrim J."/>
            <person name="Meneus L."/>
            <person name="Mihai O."/>
            <person name="Mihalev A."/>
            <person name="Mihova T."/>
            <person name="Mittelman R."/>
            <person name="Mlenga V."/>
            <person name="Montmayeur A."/>
            <person name="Mulrain L."/>
            <person name="Navidi A."/>
            <person name="Naylor J."/>
            <person name="Negash T."/>
            <person name="Nguyen T."/>
            <person name="Nguyen N."/>
            <person name="Nicol R."/>
            <person name="Norbu C."/>
            <person name="Norbu N."/>
            <person name="Novod N."/>
            <person name="O'Neill B."/>
            <person name="Osman S."/>
            <person name="Markiewicz E."/>
            <person name="Oyono O.L."/>
            <person name="Patti C."/>
            <person name="Phunkhang P."/>
            <person name="Pierre F."/>
            <person name="Priest M."/>
            <person name="Raghuraman S."/>
            <person name="Rege F."/>
            <person name="Reyes R."/>
            <person name="Rise C."/>
            <person name="Rogov P."/>
            <person name="Ross K."/>
            <person name="Ryan E."/>
            <person name="Settipalli S."/>
            <person name="Shea T."/>
            <person name="Sherpa N."/>
            <person name="Shi L."/>
            <person name="Shih D."/>
            <person name="Sparrow T."/>
            <person name="Spaulding J."/>
            <person name="Stalker J."/>
            <person name="Stange-Thomann N."/>
            <person name="Stavropoulos S."/>
            <person name="Stone C."/>
            <person name="Strader C."/>
            <person name="Tesfaye S."/>
            <person name="Thomson T."/>
            <person name="Thoulutsang Y."/>
            <person name="Thoulutsang D."/>
            <person name="Topham K."/>
            <person name="Topping I."/>
            <person name="Tsamla T."/>
            <person name="Vassiliev H."/>
            <person name="Vo A."/>
            <person name="Wangchuk T."/>
            <person name="Wangdi T."/>
            <person name="Weiand M."/>
            <person name="Wilkinson J."/>
            <person name="Wilson A."/>
            <person name="Yadav S."/>
            <person name="Young G."/>
            <person name="Yu Q."/>
            <person name="Zembek L."/>
            <person name="Zhong D."/>
            <person name="Zimmer A."/>
            <person name="Zwirko Z."/>
            <person name="Jaffe D.B."/>
            <person name="Alvarez P."/>
            <person name="Brockman W."/>
            <person name="Butler J."/>
            <person name="Chin C."/>
            <person name="Gnerre S."/>
            <person name="Grabherr M."/>
            <person name="Kleber M."/>
            <person name="Mauceli E."/>
            <person name="MacCallum I."/>
        </authorList>
    </citation>
    <scope>NUCLEOTIDE SEQUENCE [LARGE SCALE GENOMIC DNA]</scope>
    <source>
        <strain evidence="8">Tucson 15287-2541.00</strain>
    </source>
</reference>
<keyword evidence="2" id="KW-0479">Metal-binding</keyword>
<dbReference type="GO" id="GO:0005634">
    <property type="term" value="C:nucleus"/>
    <property type="evidence" value="ECO:0007669"/>
    <property type="project" value="TreeGrafter"/>
</dbReference>
<dbReference type="PANTHER" id="PTHR14955">
    <property type="entry name" value="RETINOIC ACID INDUCED 1/TRANSCRIPTION FACTOR 20"/>
    <property type="match status" value="1"/>
</dbReference>
<feature type="compositionally biased region" description="Polar residues" evidence="5">
    <location>
        <begin position="146"/>
        <end position="157"/>
    </location>
</feature>
<feature type="compositionally biased region" description="Basic residues" evidence="5">
    <location>
        <begin position="1008"/>
        <end position="1025"/>
    </location>
</feature>
<feature type="region of interest" description="Disordered" evidence="5">
    <location>
        <begin position="105"/>
        <end position="174"/>
    </location>
</feature>
<feature type="region of interest" description="Disordered" evidence="5">
    <location>
        <begin position="899"/>
        <end position="923"/>
    </location>
</feature>
<feature type="region of interest" description="Disordered" evidence="5">
    <location>
        <begin position="998"/>
        <end position="1064"/>
    </location>
</feature>
<dbReference type="OrthoDB" id="10029243at2759"/>
<feature type="compositionally biased region" description="Low complexity" evidence="5">
    <location>
        <begin position="595"/>
        <end position="615"/>
    </location>
</feature>
<name>B4J9G8_DROGR</name>
<evidence type="ECO:0000313" key="8">
    <source>
        <dbReference type="Proteomes" id="UP000001070"/>
    </source>
</evidence>
<dbReference type="eggNOG" id="KOG1084">
    <property type="taxonomic scope" value="Eukaryota"/>
</dbReference>
<dbReference type="InterPro" id="IPR013083">
    <property type="entry name" value="Znf_RING/FYVE/PHD"/>
</dbReference>
<feature type="compositionally biased region" description="Pro residues" evidence="5">
    <location>
        <begin position="835"/>
        <end position="845"/>
    </location>
</feature>
<feature type="compositionally biased region" description="Low complexity" evidence="5">
    <location>
        <begin position="565"/>
        <end position="575"/>
    </location>
</feature>